<dbReference type="AlphaFoldDB" id="A0A9W9R3Q9"/>
<dbReference type="CDD" id="cd17323">
    <property type="entry name" value="MFS_Tpo1_MDR_like"/>
    <property type="match status" value="1"/>
</dbReference>
<dbReference type="InterPro" id="IPR020846">
    <property type="entry name" value="MFS_dom"/>
</dbReference>
<evidence type="ECO:0000256" key="3">
    <source>
        <dbReference type="ARBA" id="ARBA00022692"/>
    </source>
</evidence>
<keyword evidence="3 7" id="KW-0812">Transmembrane</keyword>
<organism evidence="9 10">
    <name type="scientific">Penicillium brevicompactum</name>
    <dbReference type="NCBI Taxonomy" id="5074"/>
    <lineage>
        <taxon>Eukaryota</taxon>
        <taxon>Fungi</taxon>
        <taxon>Dikarya</taxon>
        <taxon>Ascomycota</taxon>
        <taxon>Pezizomycotina</taxon>
        <taxon>Eurotiomycetes</taxon>
        <taxon>Eurotiomycetidae</taxon>
        <taxon>Eurotiales</taxon>
        <taxon>Aspergillaceae</taxon>
        <taxon>Penicillium</taxon>
    </lineage>
</organism>
<evidence type="ECO:0000313" key="10">
    <source>
        <dbReference type="Proteomes" id="UP001147695"/>
    </source>
</evidence>
<dbReference type="Pfam" id="PF07690">
    <property type="entry name" value="MFS_1"/>
    <property type="match status" value="1"/>
</dbReference>
<feature type="domain" description="Major facilitator superfamily (MFS) profile" evidence="8">
    <location>
        <begin position="89"/>
        <end position="515"/>
    </location>
</feature>
<comment type="similarity">
    <text evidence="2">Belongs to the major facilitator superfamily.</text>
</comment>
<feature type="region of interest" description="Disordered" evidence="6">
    <location>
        <begin position="1"/>
        <end position="49"/>
    </location>
</feature>
<reference evidence="9" key="2">
    <citation type="journal article" date="2023" name="IMA Fungus">
        <title>Comparative genomic study of the Penicillium genus elucidates a diverse pangenome and 15 lateral gene transfer events.</title>
        <authorList>
            <person name="Petersen C."/>
            <person name="Sorensen T."/>
            <person name="Nielsen M.R."/>
            <person name="Sondergaard T.E."/>
            <person name="Sorensen J.L."/>
            <person name="Fitzpatrick D.A."/>
            <person name="Frisvad J.C."/>
            <person name="Nielsen K.L."/>
        </authorList>
    </citation>
    <scope>NUCLEOTIDE SEQUENCE</scope>
    <source>
        <strain evidence="9">IBT 35673</strain>
    </source>
</reference>
<feature type="transmembrane region" description="Helical" evidence="7">
    <location>
        <begin position="247"/>
        <end position="273"/>
    </location>
</feature>
<dbReference type="EMBL" id="JAPZBQ010000001">
    <property type="protein sequence ID" value="KAJ5352019.1"/>
    <property type="molecule type" value="Genomic_DNA"/>
</dbReference>
<dbReference type="InterPro" id="IPR036259">
    <property type="entry name" value="MFS_trans_sf"/>
</dbReference>
<dbReference type="Gene3D" id="1.20.1250.20">
    <property type="entry name" value="MFS general substrate transporter like domains"/>
    <property type="match status" value="1"/>
</dbReference>
<evidence type="ECO:0000256" key="5">
    <source>
        <dbReference type="ARBA" id="ARBA00023136"/>
    </source>
</evidence>
<dbReference type="GO" id="GO:0022857">
    <property type="term" value="F:transmembrane transporter activity"/>
    <property type="evidence" value="ECO:0007669"/>
    <property type="project" value="InterPro"/>
</dbReference>
<comment type="caution">
    <text evidence="9">The sequence shown here is derived from an EMBL/GenBank/DDBJ whole genome shotgun (WGS) entry which is preliminary data.</text>
</comment>
<protein>
    <recommendedName>
        <fullName evidence="8">Major facilitator superfamily (MFS) profile domain-containing protein</fullName>
    </recommendedName>
</protein>
<dbReference type="PANTHER" id="PTHR23502">
    <property type="entry name" value="MAJOR FACILITATOR SUPERFAMILY"/>
    <property type="match status" value="1"/>
</dbReference>
<dbReference type="Proteomes" id="UP001147695">
    <property type="component" value="Unassembled WGS sequence"/>
</dbReference>
<accession>A0A9W9R3Q9</accession>
<dbReference type="GO" id="GO:0005886">
    <property type="term" value="C:plasma membrane"/>
    <property type="evidence" value="ECO:0007669"/>
    <property type="project" value="UniProtKB-SubCell"/>
</dbReference>
<keyword evidence="4 7" id="KW-1133">Transmembrane helix</keyword>
<gene>
    <name evidence="9" type="ORF">N7452_000993</name>
</gene>
<feature type="transmembrane region" description="Helical" evidence="7">
    <location>
        <begin position="186"/>
        <end position="206"/>
    </location>
</feature>
<dbReference type="FunFam" id="1.20.1250.20:FF:000082">
    <property type="entry name" value="MFS multidrug transporter, putative"/>
    <property type="match status" value="1"/>
</dbReference>
<evidence type="ECO:0000259" key="8">
    <source>
        <dbReference type="PROSITE" id="PS50850"/>
    </source>
</evidence>
<feature type="transmembrane region" description="Helical" evidence="7">
    <location>
        <begin position="491"/>
        <end position="514"/>
    </location>
</feature>
<feature type="transmembrane region" description="Helical" evidence="7">
    <location>
        <begin position="401"/>
        <end position="420"/>
    </location>
</feature>
<feature type="transmembrane region" description="Helical" evidence="7">
    <location>
        <begin position="320"/>
        <end position="339"/>
    </location>
</feature>
<name>A0A9W9R3Q9_PENBR</name>
<feature type="transmembrane region" description="Helical" evidence="7">
    <location>
        <begin position="218"/>
        <end position="241"/>
    </location>
</feature>
<dbReference type="InterPro" id="IPR011701">
    <property type="entry name" value="MFS"/>
</dbReference>
<reference evidence="9" key="1">
    <citation type="submission" date="2022-12" db="EMBL/GenBank/DDBJ databases">
        <authorList>
            <person name="Petersen C."/>
        </authorList>
    </citation>
    <scope>NUCLEOTIDE SEQUENCE</scope>
    <source>
        <strain evidence="9">IBT 35673</strain>
    </source>
</reference>
<feature type="transmembrane region" description="Helical" evidence="7">
    <location>
        <begin position="426"/>
        <end position="453"/>
    </location>
</feature>
<proteinExistence type="inferred from homology"/>
<keyword evidence="5 7" id="KW-0472">Membrane</keyword>
<sequence length="581" mass="64556">MSDHSPNEEKIQKVMSTSEEAAPRSSRDSQQSSRDSEDQDSGFGHEPIQERYANPSYGRFRRVASKTIVSFGANDPDNPVNWKTGRKFLVLAAGIMQVMNSTIGSSICSNAIPEISKEFNITNETLLVLPISIFLIGYVLGPLLWGPSSEYFGRKPPLLIAYVLFMIFTLACAVADSFASLLVFRLLNGMVASAPIATVGGLFADVHDDPTLRGRLMAYYMACTTFGPIIGPWVSGFVAVVSWRWCFWIGLILAGASLPLVLLMPETYAPVILKRRAQKLRKDTGNSTIASPLEIQSRNIKEMMIITISRPFRMLFHESIVSLSSLYLALAYAIFYLYFEAYPIIFQGIYKMSPGISGLMFLPIGVGAVLACFVFLWYDGFLARAKARNASWAYIEEYRRLPLACIGGPLYVISLFWVGWTASPNIHWVVPFLSGIPFGMGYLLIFMAMLNYLTDAYETLSASAQSAASCTRSIFGAVLPLAAKPMFNKLGVPWACSLIAFLSLIVSIIPFGFIRWGDRIRNNSKFCQELKRIKEAERLEWEREERLASGDDTLEPVATHNTGVSMTRIDTARTDKASIIC</sequence>
<dbReference type="PANTHER" id="PTHR23502:SF74">
    <property type="entry name" value="MAJOR FACILITATOR SUPERFAMILY (MFS) PROFILE DOMAIN-CONTAINING PROTEIN"/>
    <property type="match status" value="1"/>
</dbReference>
<feature type="transmembrane region" description="Helical" evidence="7">
    <location>
        <begin position="127"/>
        <end position="146"/>
    </location>
</feature>
<evidence type="ECO:0000256" key="7">
    <source>
        <dbReference type="SAM" id="Phobius"/>
    </source>
</evidence>
<evidence type="ECO:0000313" key="9">
    <source>
        <dbReference type="EMBL" id="KAJ5352019.1"/>
    </source>
</evidence>
<comment type="subcellular location">
    <subcellularLocation>
        <location evidence="1">Cell membrane</location>
        <topology evidence="1">Multi-pass membrane protein</topology>
    </subcellularLocation>
</comment>
<feature type="compositionally biased region" description="Basic and acidic residues" evidence="6">
    <location>
        <begin position="1"/>
        <end position="12"/>
    </location>
</feature>
<dbReference type="PROSITE" id="PS50850">
    <property type="entry name" value="MFS"/>
    <property type="match status" value="1"/>
</dbReference>
<evidence type="ECO:0000256" key="4">
    <source>
        <dbReference type="ARBA" id="ARBA00022989"/>
    </source>
</evidence>
<feature type="transmembrane region" description="Helical" evidence="7">
    <location>
        <begin position="359"/>
        <end position="380"/>
    </location>
</feature>
<dbReference type="SUPFAM" id="SSF103473">
    <property type="entry name" value="MFS general substrate transporter"/>
    <property type="match status" value="1"/>
</dbReference>
<evidence type="ECO:0000256" key="2">
    <source>
        <dbReference type="ARBA" id="ARBA00008335"/>
    </source>
</evidence>
<evidence type="ECO:0000256" key="1">
    <source>
        <dbReference type="ARBA" id="ARBA00004651"/>
    </source>
</evidence>
<evidence type="ECO:0000256" key="6">
    <source>
        <dbReference type="SAM" id="MobiDB-lite"/>
    </source>
</evidence>
<feature type="transmembrane region" description="Helical" evidence="7">
    <location>
        <begin position="158"/>
        <end position="180"/>
    </location>
</feature>